<protein>
    <recommendedName>
        <fullName evidence="11">Flap endonuclease 1</fullName>
        <shortName evidence="11">FEN-1</shortName>
        <ecNumber evidence="11">3.1.-.-</ecNumber>
    </recommendedName>
    <alternativeName>
        <fullName evidence="11">Flap structure-specific endonuclease 1</fullName>
    </alternativeName>
</protein>
<keyword evidence="17" id="KW-1185">Reference proteome</keyword>
<dbReference type="GO" id="GO:0043137">
    <property type="term" value="P:DNA replication, removal of RNA primer"/>
    <property type="evidence" value="ECO:0007669"/>
    <property type="project" value="UniProtKB-UniRule"/>
</dbReference>
<evidence type="ECO:0000259" key="13">
    <source>
        <dbReference type="SMART" id="SM00475"/>
    </source>
</evidence>
<dbReference type="SMART" id="SM00475">
    <property type="entry name" value="53EXOc"/>
    <property type="match status" value="1"/>
</dbReference>
<dbReference type="GO" id="GO:0008409">
    <property type="term" value="F:5'-3' exonuclease activity"/>
    <property type="evidence" value="ECO:0007669"/>
    <property type="project" value="UniProtKB-UniRule"/>
</dbReference>
<dbReference type="InterPro" id="IPR023426">
    <property type="entry name" value="Flap_endonuc"/>
</dbReference>
<dbReference type="EC" id="3.1.-.-" evidence="11"/>
<keyword evidence="2 11" id="KW-0540">Nuclease</keyword>
<comment type="caution">
    <text evidence="11">Lacks conserved residue(s) required for the propagation of feature annotation.</text>
</comment>
<keyword evidence="8 11" id="KW-0460">Magnesium</keyword>
<dbReference type="SUPFAM" id="SSF47807">
    <property type="entry name" value="5' to 3' exonuclease, C-terminal subdomain"/>
    <property type="match status" value="1"/>
</dbReference>
<keyword evidence="1 11" id="KW-0235">DNA replication</keyword>
<dbReference type="CDD" id="cd09867">
    <property type="entry name" value="PIN_FEN1"/>
    <property type="match status" value="1"/>
</dbReference>
<dbReference type="SMART" id="SM00279">
    <property type="entry name" value="HhH2"/>
    <property type="match status" value="1"/>
</dbReference>
<dbReference type="Pfam" id="PF00752">
    <property type="entry name" value="XPG_N"/>
    <property type="match status" value="1"/>
</dbReference>
<evidence type="ECO:0000256" key="9">
    <source>
        <dbReference type="ARBA" id="ARBA00023204"/>
    </source>
</evidence>
<evidence type="ECO:0000256" key="1">
    <source>
        <dbReference type="ARBA" id="ARBA00022705"/>
    </source>
</evidence>
<keyword evidence="3 11" id="KW-0479">Metal-binding</keyword>
<evidence type="ECO:0000256" key="2">
    <source>
        <dbReference type="ARBA" id="ARBA00022722"/>
    </source>
</evidence>
<dbReference type="InterPro" id="IPR019974">
    <property type="entry name" value="XPG_CS"/>
</dbReference>
<feature type="binding site" evidence="11">
    <location>
        <position position="177"/>
    </location>
    <ligand>
        <name>Mg(2+)</name>
        <dbReference type="ChEBI" id="CHEBI:18420"/>
        <label>2</label>
    </ligand>
</feature>
<evidence type="ECO:0000259" key="14">
    <source>
        <dbReference type="SMART" id="SM00484"/>
    </source>
</evidence>
<comment type="function">
    <text evidence="10">Structure-specific nuclease with 5'-flap endonuclease and 5'-3' exonuclease activities involved in DNA replication and repair. During DNA replication, cleaves the 5'-overhanging flap structure that is generated by displacement synthesis when DNA polymerase encounters the 5'-end of a downstream Okazaki fragment. Binds the unpaired 3'-DNA end and kinks the DNA to facilitate 5' cleavage specificity. Cleaves one nucleotide into the double-stranded DNA from the junction in flap DNA, leaving a nick for ligation. Also involved in the base excision repair (BER) pathway. Acts as a genome stabilization factor that prevents flaps from equilibrating into structures that lead to duplications and deletions. Also possesses 5'-3' exonuclease activity on nicked or gapped double-stranded DNA.</text>
</comment>
<dbReference type="FunFam" id="3.40.50.1010:FF:000016">
    <property type="entry name" value="Flap endonuclease 1"/>
    <property type="match status" value="1"/>
</dbReference>
<dbReference type="PROSITE" id="PS00841">
    <property type="entry name" value="XPG_1"/>
    <property type="match status" value="1"/>
</dbReference>
<dbReference type="GO" id="GO:0006281">
    <property type="term" value="P:DNA repair"/>
    <property type="evidence" value="ECO:0007669"/>
    <property type="project" value="UniProtKB-UniRule"/>
</dbReference>
<dbReference type="PANTHER" id="PTHR11081">
    <property type="entry name" value="FLAP ENDONUCLEASE FAMILY MEMBER"/>
    <property type="match status" value="1"/>
</dbReference>
<sequence length="350" mass="40021">MGVDLSDLVAEVKRELSLSEVKGKKVGIDAYNAIYQFLAAIRQFDGTPLMNREGKVTSHLNGVFYRTVNLLEEGIIPIYVFDGKPPEMKSQELENRRKIKEEAERKLERAREEGKIEEVRKFSQMTSRLTSDMAKESKELLGFMGIATVQAPSEGEAEAAYLNSKGLTFASASQDYDSLLFGAIRLIRNLTISGKRKLPNKDIYIEIKPEIIDSSLLVKKLEITREQLIDIAILVGTDYNPDGVKGIGPKKAYRLIKTFKRIENIDKKELDPEMIKFDYKKIREMFLNPEVSLPSVPLDLRDPDPEKIIQFLVKENDFNEERVKGAIQRLQKAMRDLRDMGRQTGLDQWF</sequence>
<evidence type="ECO:0000259" key="15">
    <source>
        <dbReference type="SMART" id="SM00485"/>
    </source>
</evidence>
<dbReference type="PANTHER" id="PTHR11081:SF9">
    <property type="entry name" value="FLAP ENDONUCLEASE 1"/>
    <property type="match status" value="1"/>
</dbReference>
<dbReference type="SMART" id="SM00485">
    <property type="entry name" value="XPGN"/>
    <property type="match status" value="1"/>
</dbReference>
<reference evidence="16 17" key="1">
    <citation type="submission" date="2018-05" db="EMBL/GenBank/DDBJ databases">
        <title>Complete Genome Sequences of Extremely Thermoacidophilic, Metal-Mobilizing Type-Strain Members of the Archaeal Family Sulfolobaceae: Acidianus brierleyi DSM-1651T, Acidianus sulfidivorans DSM-18786T, Metallosphaera hakonensis DSM-7519T, and Metallosphaera prunae DSM-10039T.</title>
        <authorList>
            <person name="Counts J.A."/>
            <person name="Kelly R.M."/>
        </authorList>
    </citation>
    <scope>NUCLEOTIDE SEQUENCE [LARGE SCALE GENOMIC DNA]</scope>
    <source>
        <strain evidence="16 17">HO1-1</strain>
    </source>
</reference>
<dbReference type="Gene3D" id="1.10.150.20">
    <property type="entry name" value="5' to 3' exonuclease, C-terminal subdomain"/>
    <property type="match status" value="1"/>
</dbReference>
<keyword evidence="5 11" id="KW-0227">DNA damage</keyword>
<dbReference type="NCBIfam" id="TIGR03674">
    <property type="entry name" value="fen_arch"/>
    <property type="match status" value="1"/>
</dbReference>
<proteinExistence type="inferred from homology"/>
<comment type="cofactor">
    <cofactor evidence="11">
        <name>Mg(2+)</name>
        <dbReference type="ChEBI" id="CHEBI:18420"/>
    </cofactor>
    <text evidence="11">Binds 2 magnesium ions per subunit. They probably participate in the reaction catalyzed by the enzyme. May bind an additional third magnesium ion after substrate binding.</text>
</comment>
<evidence type="ECO:0000256" key="8">
    <source>
        <dbReference type="ARBA" id="ARBA00022842"/>
    </source>
</evidence>
<feature type="binding site" evidence="11">
    <location>
        <position position="238"/>
    </location>
    <ligand>
        <name>Mg(2+)</name>
        <dbReference type="ChEBI" id="CHEBI:18420"/>
        <label>2</label>
    </ligand>
</feature>
<keyword evidence="6 11" id="KW-0378">Hydrolase</keyword>
<evidence type="ECO:0000256" key="6">
    <source>
        <dbReference type="ARBA" id="ARBA00022801"/>
    </source>
</evidence>
<dbReference type="GO" id="GO:0000287">
    <property type="term" value="F:magnesium ion binding"/>
    <property type="evidence" value="ECO:0007669"/>
    <property type="project" value="UniProtKB-UniRule"/>
</dbReference>
<feature type="coiled-coil region" evidence="12">
    <location>
        <begin position="89"/>
        <end position="120"/>
    </location>
</feature>
<dbReference type="GO" id="GO:0003677">
    <property type="term" value="F:DNA binding"/>
    <property type="evidence" value="ECO:0007669"/>
    <property type="project" value="UniProtKB-UniRule"/>
</dbReference>
<dbReference type="InterPro" id="IPR019973">
    <property type="entry name" value="Flap_endonuc_arc"/>
</dbReference>
<evidence type="ECO:0000313" key="16">
    <source>
        <dbReference type="EMBL" id="AWR99290.1"/>
    </source>
</evidence>
<dbReference type="HAMAP" id="MF_00614">
    <property type="entry name" value="Fen"/>
    <property type="match status" value="1"/>
</dbReference>
<accession>A0A2U9ITA8</accession>
<comment type="subunit">
    <text evidence="11">Interacts with PCNA. PCNA stimulates the nuclease activity without altering cleavage specificity.</text>
</comment>
<feature type="domain" description="5'-3' exonuclease" evidence="13">
    <location>
        <begin position="24"/>
        <end position="303"/>
    </location>
</feature>
<dbReference type="InterPro" id="IPR008918">
    <property type="entry name" value="HhH2"/>
</dbReference>
<organism evidence="16 17">
    <name type="scientific">Metallosphaera hakonensis JCM 8857 = DSM 7519</name>
    <dbReference type="NCBI Taxonomy" id="1293036"/>
    <lineage>
        <taxon>Archaea</taxon>
        <taxon>Thermoproteota</taxon>
        <taxon>Thermoprotei</taxon>
        <taxon>Sulfolobales</taxon>
        <taxon>Sulfolobaceae</taxon>
        <taxon>Metallosphaera</taxon>
    </lineage>
</organism>
<feature type="binding site" evidence="11">
    <location>
        <position position="82"/>
    </location>
    <ligand>
        <name>Mg(2+)</name>
        <dbReference type="ChEBI" id="CHEBI:18420"/>
        <label>1</label>
    </ligand>
</feature>
<name>A0A2U9ITA8_9CREN</name>
<dbReference type="InterPro" id="IPR006084">
    <property type="entry name" value="XPG/Rad2"/>
</dbReference>
<comment type="function">
    <text evidence="11">Structure-specific nuclease with 5'-flap endonuclease and 5'-3' exonuclease activities involved in DNA replication and repair. During DNA replication, cleaves the 5'-overhanging flap structure that is generated by displacement synthesis when DNA polymerase encounters the 5'-end of a downstream Okazaki fragment. Binds the unpaired 3'-DNA end and kinks the DNA to facilitate 5' cleavage specificity. Cleaves one nucleotide into the double-stranded DNA from the junction in flap DNA, leaving a nick for ligation. Also involved in the base excision repair (BER) pathway. Acts as a genome stabilization factor that prevents flaps from equilibrating into structurs that lead to duplications and deletions. Also possesses 5'-3' exonuclease activity on nicked or gapped double-stranded DNA.</text>
</comment>
<dbReference type="EMBL" id="CP029287">
    <property type="protein sequence ID" value="AWR99290.1"/>
    <property type="molecule type" value="Genomic_DNA"/>
</dbReference>
<comment type="similarity">
    <text evidence="11">Belongs to the XPG/RAD2 endonuclease family. FEN1 subfamily.</text>
</comment>
<feature type="domain" description="XPG N-terminal" evidence="15">
    <location>
        <begin position="1"/>
        <end position="103"/>
    </location>
</feature>
<keyword evidence="12" id="KW-0175">Coiled coil</keyword>
<dbReference type="Pfam" id="PF00867">
    <property type="entry name" value="XPG_I"/>
    <property type="match status" value="1"/>
</dbReference>
<dbReference type="InterPro" id="IPR006085">
    <property type="entry name" value="XPG_DNA_repair_N"/>
</dbReference>
<dbReference type="PRINTS" id="PR00853">
    <property type="entry name" value="XPGRADSUPER"/>
</dbReference>
<feature type="binding site" evidence="11">
    <location>
        <position position="175"/>
    </location>
    <ligand>
        <name>Mg(2+)</name>
        <dbReference type="ChEBI" id="CHEBI:18420"/>
        <label>2</label>
    </ligand>
</feature>
<dbReference type="STRING" id="1293036.GCA_001315825_00977"/>
<evidence type="ECO:0000256" key="7">
    <source>
        <dbReference type="ARBA" id="ARBA00022839"/>
    </source>
</evidence>
<evidence type="ECO:0000313" key="17">
    <source>
        <dbReference type="Proteomes" id="UP000247586"/>
    </source>
</evidence>
<reference evidence="17" key="2">
    <citation type="submission" date="2020-03" db="EMBL/GenBank/DDBJ databases">
        <title>Complete Genome Sequences of Extremely Thermoacidophilic, Metal-Mobilizing Type-Strain Members of the Archaeal Family Sulfolobaceae: Acidianus brierleyi DSM-1651T, Acidianus sulfidivorans DSM-18786T, Metallosphaera hakonensis DSM-7519T, and Metallosphaera prunae DSM-10039T.</title>
        <authorList>
            <person name="Counts J.A."/>
            <person name="Kelly R.M."/>
        </authorList>
    </citation>
    <scope>NUCLEOTIDE SEQUENCE [LARGE SCALE GENOMIC DNA]</scope>
    <source>
        <strain evidence="17">HO1-1</strain>
    </source>
</reference>
<evidence type="ECO:0000256" key="3">
    <source>
        <dbReference type="ARBA" id="ARBA00022723"/>
    </source>
</evidence>
<feature type="binding site" evidence="11">
    <location>
        <position position="154"/>
    </location>
    <ligand>
        <name>Mg(2+)</name>
        <dbReference type="ChEBI" id="CHEBI:18420"/>
        <label>1</label>
    </ligand>
</feature>
<evidence type="ECO:0000256" key="11">
    <source>
        <dbReference type="HAMAP-Rule" id="MF_00614"/>
    </source>
</evidence>
<dbReference type="Proteomes" id="UP000247586">
    <property type="component" value="Chromosome"/>
</dbReference>
<evidence type="ECO:0000256" key="5">
    <source>
        <dbReference type="ARBA" id="ARBA00022763"/>
    </source>
</evidence>
<keyword evidence="7 11" id="KW-0269">Exonuclease</keyword>
<feature type="domain" description="XPG-I" evidence="14">
    <location>
        <begin position="142"/>
        <end position="223"/>
    </location>
</feature>
<keyword evidence="4 11" id="KW-0255">Endonuclease</keyword>
<dbReference type="InterPro" id="IPR002421">
    <property type="entry name" value="5-3_exonuclease"/>
</dbReference>
<evidence type="ECO:0000256" key="4">
    <source>
        <dbReference type="ARBA" id="ARBA00022759"/>
    </source>
</evidence>
<dbReference type="InterPro" id="IPR006086">
    <property type="entry name" value="XPG-I_dom"/>
</dbReference>
<dbReference type="AlphaFoldDB" id="A0A2U9ITA8"/>
<dbReference type="InterPro" id="IPR029060">
    <property type="entry name" value="PIN-like_dom_sf"/>
</dbReference>
<feature type="region of interest" description="Interaction with PCNA" evidence="11">
    <location>
        <begin position="342"/>
        <end position="350"/>
    </location>
</feature>
<reference evidence="17" key="3">
    <citation type="submission" date="2020-03" db="EMBL/GenBank/DDBJ databases">
        <title>Sequencing and Assembly of Multiple Reported Metal-Biooxidizing Members of the Extremely Thermoacidophilic Archaeal Family Sulfolobaceae.</title>
        <authorList>
            <person name="Counts J.A."/>
            <person name="Kelly R.M."/>
        </authorList>
    </citation>
    <scope>NUCLEOTIDE SEQUENCE [LARGE SCALE GENOMIC DNA]</scope>
    <source>
        <strain evidence="17">HO1-1</strain>
    </source>
</reference>
<dbReference type="GO" id="GO:0017108">
    <property type="term" value="F:5'-flap endonuclease activity"/>
    <property type="evidence" value="ECO:0007669"/>
    <property type="project" value="UniProtKB-UniRule"/>
</dbReference>
<dbReference type="CDD" id="cd09903">
    <property type="entry name" value="H3TH_FEN1-Arc"/>
    <property type="match status" value="1"/>
</dbReference>
<dbReference type="SMART" id="SM00484">
    <property type="entry name" value="XPGI"/>
    <property type="match status" value="1"/>
</dbReference>
<gene>
    <name evidence="11" type="primary">fen</name>
    <name evidence="16" type="ORF">DFR87_05760</name>
</gene>
<feature type="binding site" evidence="11">
    <location>
        <position position="156"/>
    </location>
    <ligand>
        <name>Mg(2+)</name>
        <dbReference type="ChEBI" id="CHEBI:18420"/>
        <label>1</label>
    </ligand>
</feature>
<evidence type="ECO:0000256" key="12">
    <source>
        <dbReference type="SAM" id="Coils"/>
    </source>
</evidence>
<dbReference type="FunFam" id="1.10.150.20:FF:000087">
    <property type="entry name" value="Flap endonuclease 1"/>
    <property type="match status" value="1"/>
</dbReference>
<dbReference type="Gene3D" id="3.40.50.1010">
    <property type="entry name" value="5'-nuclease"/>
    <property type="match status" value="1"/>
</dbReference>
<dbReference type="OrthoDB" id="9593at2157"/>
<dbReference type="InterPro" id="IPR036279">
    <property type="entry name" value="5-3_exonuclease_C_sf"/>
</dbReference>
<feature type="binding site" evidence="11">
    <location>
        <position position="29"/>
    </location>
    <ligand>
        <name>Mg(2+)</name>
        <dbReference type="ChEBI" id="CHEBI:18420"/>
        <label>1</label>
    </ligand>
</feature>
<dbReference type="KEGG" id="mhk:DFR87_05760"/>
<evidence type="ECO:0000256" key="10">
    <source>
        <dbReference type="ARBA" id="ARBA00024702"/>
    </source>
</evidence>
<keyword evidence="9 11" id="KW-0234">DNA repair</keyword>
<dbReference type="SUPFAM" id="SSF88723">
    <property type="entry name" value="PIN domain-like"/>
    <property type="match status" value="1"/>
</dbReference>